<dbReference type="InterPro" id="IPR029063">
    <property type="entry name" value="SAM-dependent_MTases_sf"/>
</dbReference>
<proteinExistence type="inferred from homology"/>
<dbReference type="EMBL" id="QLLO01000002">
    <property type="protein sequence ID" value="RAJ17201.1"/>
    <property type="molecule type" value="Genomic_DNA"/>
</dbReference>
<dbReference type="SUPFAM" id="SSF88697">
    <property type="entry name" value="PUA domain-like"/>
    <property type="match status" value="1"/>
</dbReference>
<dbReference type="InterPro" id="IPR015947">
    <property type="entry name" value="PUA-like_sf"/>
</dbReference>
<evidence type="ECO:0000256" key="6">
    <source>
        <dbReference type="ARBA" id="ARBA00022691"/>
    </source>
</evidence>
<evidence type="ECO:0000256" key="2">
    <source>
        <dbReference type="ARBA" id="ARBA00022490"/>
    </source>
</evidence>
<sequence length="430" mass="48371">MTTLFFTSIYNQLHLQSNFIYMSFSPKIKYNNQPKRLAIKLNAKGEQFVVKGHPWVFSDNIIKINDDAKSGDLAIIFSKNKNKVIGLGLYDALSPIRIKMLHSGNEKVEINAAFFLNKIKIAFKKRESLLQTNTNSYRLLFGENDGFPGLIADVYASVLVVKIYSEIWLPYLETILPSLQVVSNSKTVVIRLSRSLEQSKLHNLINGEVIYGTLEDEVVQFVEHNVNFSANVIKGHKTGYFLDHRENRRQVGLLSKNKTVLDVFSYAGGFSVHALANGAKTVTSLDISQQALEIAKQNGLLNSYSGKHHILAGDAFKILEQLVSKKEIFDIVVIDPPSFAKQQSDIELAKKKYAQLAKLGRQLTGKNGLLVLASCSSRVLSQTFFDLNSQVLSNSNRKFKVELKTQHDVDHPISFPEGAYLKCGYYRFID</sequence>
<dbReference type="Proteomes" id="UP000248703">
    <property type="component" value="Unassembled WGS sequence"/>
</dbReference>
<dbReference type="SMART" id="SM00359">
    <property type="entry name" value="PUA"/>
    <property type="match status" value="1"/>
</dbReference>
<dbReference type="CDD" id="cd11572">
    <property type="entry name" value="RlmI_M_like"/>
    <property type="match status" value="1"/>
</dbReference>
<dbReference type="PANTHER" id="PTHR42873">
    <property type="entry name" value="RIBOSOMAL RNA LARGE SUBUNIT METHYLTRANSFERASE"/>
    <property type="match status" value="1"/>
</dbReference>
<dbReference type="SUPFAM" id="SSF53335">
    <property type="entry name" value="S-adenosyl-L-methionine-dependent methyltransferases"/>
    <property type="match status" value="1"/>
</dbReference>
<dbReference type="CDD" id="cd21153">
    <property type="entry name" value="PUA_RlmI"/>
    <property type="match status" value="1"/>
</dbReference>
<evidence type="ECO:0000256" key="8">
    <source>
        <dbReference type="ARBA" id="ARBA00038091"/>
    </source>
</evidence>
<evidence type="ECO:0000313" key="10">
    <source>
        <dbReference type="EMBL" id="RAJ17201.1"/>
    </source>
</evidence>
<keyword evidence="2" id="KW-0963">Cytoplasm</keyword>
<dbReference type="Gene3D" id="2.30.130.10">
    <property type="entry name" value="PUA domain"/>
    <property type="match status" value="1"/>
</dbReference>
<name>A0A327RLA4_9FLAO</name>
<dbReference type="InterPro" id="IPR002478">
    <property type="entry name" value="PUA"/>
</dbReference>
<dbReference type="Gene3D" id="3.40.50.150">
    <property type="entry name" value="Vaccinia Virus protein VP39"/>
    <property type="match status" value="1"/>
</dbReference>
<dbReference type="GO" id="GO:0032259">
    <property type="term" value="P:methylation"/>
    <property type="evidence" value="ECO:0007669"/>
    <property type="project" value="UniProtKB-KW"/>
</dbReference>
<dbReference type="GO" id="GO:0003723">
    <property type="term" value="F:RNA binding"/>
    <property type="evidence" value="ECO:0007669"/>
    <property type="project" value="UniProtKB-KW"/>
</dbReference>
<evidence type="ECO:0000256" key="5">
    <source>
        <dbReference type="ARBA" id="ARBA00022679"/>
    </source>
</evidence>
<evidence type="ECO:0000256" key="3">
    <source>
        <dbReference type="ARBA" id="ARBA00022552"/>
    </source>
</evidence>
<keyword evidence="3" id="KW-0698">rRNA processing</keyword>
<evidence type="ECO:0000256" key="1">
    <source>
        <dbReference type="ARBA" id="ARBA00004496"/>
    </source>
</evidence>
<keyword evidence="6" id="KW-0949">S-adenosyl-L-methionine</keyword>
<evidence type="ECO:0000256" key="7">
    <source>
        <dbReference type="ARBA" id="ARBA00022884"/>
    </source>
</evidence>
<keyword evidence="11" id="KW-1185">Reference proteome</keyword>
<dbReference type="Pfam" id="PF10672">
    <property type="entry name" value="Methyltrans_SAM"/>
    <property type="match status" value="1"/>
</dbReference>
<dbReference type="AlphaFoldDB" id="A0A327RLA4"/>
<dbReference type="InterPro" id="IPR036974">
    <property type="entry name" value="PUA_sf"/>
</dbReference>
<dbReference type="GO" id="GO:0008168">
    <property type="term" value="F:methyltransferase activity"/>
    <property type="evidence" value="ECO:0007669"/>
    <property type="project" value="UniProtKB-KW"/>
</dbReference>
<comment type="subcellular location">
    <subcellularLocation>
        <location evidence="1">Cytoplasm</location>
    </subcellularLocation>
</comment>
<comment type="caution">
    <text evidence="10">The sequence shown here is derived from an EMBL/GenBank/DDBJ whole genome shotgun (WGS) entry which is preliminary data.</text>
</comment>
<dbReference type="PANTHER" id="PTHR42873:SF1">
    <property type="entry name" value="S-ADENOSYLMETHIONINE-DEPENDENT METHYLTRANSFERASE DOMAIN-CONTAINING PROTEIN"/>
    <property type="match status" value="1"/>
</dbReference>
<protein>
    <submittedName>
        <fullName evidence="10">23S rRNA (Cytosine1962-C5)-methyltransferase</fullName>
    </submittedName>
</protein>
<feature type="domain" description="PUA" evidence="9">
    <location>
        <begin position="37"/>
        <end position="124"/>
    </location>
</feature>
<keyword evidence="7" id="KW-0694">RNA-binding</keyword>
<evidence type="ECO:0000259" key="9">
    <source>
        <dbReference type="SMART" id="SM00359"/>
    </source>
</evidence>
<dbReference type="Pfam" id="PF17785">
    <property type="entry name" value="PUA_3"/>
    <property type="match status" value="1"/>
</dbReference>
<dbReference type="CDD" id="cd02440">
    <property type="entry name" value="AdoMet_MTases"/>
    <property type="match status" value="1"/>
</dbReference>
<dbReference type="Gene3D" id="3.30.750.80">
    <property type="entry name" value="RNA methyltransferase domain (HRMD) like"/>
    <property type="match status" value="1"/>
</dbReference>
<dbReference type="PROSITE" id="PS50890">
    <property type="entry name" value="PUA"/>
    <property type="match status" value="1"/>
</dbReference>
<reference evidence="10 11" key="1">
    <citation type="submission" date="2018-06" db="EMBL/GenBank/DDBJ databases">
        <title>Genomic Encyclopedia of Archaeal and Bacterial Type Strains, Phase II (KMG-II): from individual species to whole genera.</title>
        <authorList>
            <person name="Goeker M."/>
        </authorList>
    </citation>
    <scope>NUCLEOTIDE SEQUENCE [LARGE SCALE GENOMIC DNA]</scope>
    <source>
        <strain evidence="10 11">DSM 24464</strain>
    </source>
</reference>
<evidence type="ECO:0000313" key="11">
    <source>
        <dbReference type="Proteomes" id="UP000248703"/>
    </source>
</evidence>
<dbReference type="InterPro" id="IPR019614">
    <property type="entry name" value="SAM-dep_methyl-trfase"/>
</dbReference>
<comment type="similarity">
    <text evidence="8">Belongs to the methyltransferase superfamily. RlmI family.</text>
</comment>
<keyword evidence="5 10" id="KW-0808">Transferase</keyword>
<dbReference type="GO" id="GO:0006364">
    <property type="term" value="P:rRNA processing"/>
    <property type="evidence" value="ECO:0007669"/>
    <property type="project" value="UniProtKB-KW"/>
</dbReference>
<gene>
    <name evidence="10" type="ORF">LY08_00982</name>
</gene>
<evidence type="ECO:0000256" key="4">
    <source>
        <dbReference type="ARBA" id="ARBA00022603"/>
    </source>
</evidence>
<dbReference type="GO" id="GO:0005737">
    <property type="term" value="C:cytoplasm"/>
    <property type="evidence" value="ECO:0007669"/>
    <property type="project" value="UniProtKB-SubCell"/>
</dbReference>
<organism evidence="10 11">
    <name type="scientific">Olleya aquimaris</name>
    <dbReference type="NCBI Taxonomy" id="639310"/>
    <lineage>
        <taxon>Bacteria</taxon>
        <taxon>Pseudomonadati</taxon>
        <taxon>Bacteroidota</taxon>
        <taxon>Flavobacteriia</taxon>
        <taxon>Flavobacteriales</taxon>
        <taxon>Flavobacteriaceae</taxon>
    </lineage>
</organism>
<accession>A0A327RLA4</accession>
<keyword evidence="4 10" id="KW-0489">Methyltransferase</keyword>
<dbReference type="InterPro" id="IPR041532">
    <property type="entry name" value="RlmI-like_PUA"/>
</dbReference>